<gene>
    <name evidence="2" type="ORF">HELGO_WM21245</name>
</gene>
<proteinExistence type="predicted"/>
<dbReference type="EMBL" id="CACVAT010000492">
    <property type="protein sequence ID" value="CAA6829038.1"/>
    <property type="molecule type" value="Genomic_DNA"/>
</dbReference>
<organism evidence="2">
    <name type="scientific">uncultured Thiotrichaceae bacterium</name>
    <dbReference type="NCBI Taxonomy" id="298394"/>
    <lineage>
        <taxon>Bacteria</taxon>
        <taxon>Pseudomonadati</taxon>
        <taxon>Pseudomonadota</taxon>
        <taxon>Gammaproteobacteria</taxon>
        <taxon>Thiotrichales</taxon>
        <taxon>Thiotrichaceae</taxon>
        <taxon>environmental samples</taxon>
    </lineage>
</organism>
<feature type="chain" id="PRO_5027789286" evidence="1">
    <location>
        <begin position="26"/>
        <end position="86"/>
    </location>
</feature>
<name>A0A6S6UBA2_9GAMM</name>
<evidence type="ECO:0000256" key="1">
    <source>
        <dbReference type="SAM" id="SignalP"/>
    </source>
</evidence>
<feature type="signal peptide" evidence="1">
    <location>
        <begin position="1"/>
        <end position="25"/>
    </location>
</feature>
<dbReference type="AlphaFoldDB" id="A0A6S6UBA2"/>
<protein>
    <submittedName>
        <fullName evidence="2">Uncharacterized protein</fullName>
    </submittedName>
</protein>
<sequence>MKITTTPLISTALLCVLAFSQTAFAGSLTAEREARTQKIEALQEIIRDGRLDRSDRVQAKLDLARLQSEARKDRRNGDSSTVQRLY</sequence>
<reference evidence="2" key="1">
    <citation type="submission" date="2020-01" db="EMBL/GenBank/DDBJ databases">
        <authorList>
            <person name="Meier V. D."/>
            <person name="Meier V D."/>
        </authorList>
    </citation>
    <scope>NUCLEOTIDE SEQUENCE</scope>
    <source>
        <strain evidence="2">HLG_WM_MAG_09</strain>
    </source>
</reference>
<keyword evidence="1" id="KW-0732">Signal</keyword>
<accession>A0A6S6UBA2</accession>
<evidence type="ECO:0000313" key="2">
    <source>
        <dbReference type="EMBL" id="CAA6829038.1"/>
    </source>
</evidence>